<dbReference type="InterPro" id="IPR018313">
    <property type="entry name" value="SBP_3_CS"/>
</dbReference>
<dbReference type="PANTHER" id="PTHR30085:SF7">
    <property type="entry name" value="AMINO-ACID ABC TRANSPORTER-BINDING PROTEIN YHDW-RELATED"/>
    <property type="match status" value="1"/>
</dbReference>
<evidence type="ECO:0000256" key="1">
    <source>
        <dbReference type="ARBA" id="ARBA00010333"/>
    </source>
</evidence>
<dbReference type="RefSeq" id="WP_039605995.1">
    <property type="nucleotide sequence ID" value="NZ_FMUP01000001.1"/>
</dbReference>
<comment type="similarity">
    <text evidence="1 4">Belongs to the bacterial solute-binding protein 3 family.</text>
</comment>
<organism evidence="7 8">
    <name type="scientific">Pseudomonas flexibilis</name>
    <dbReference type="NCBI Taxonomy" id="706570"/>
    <lineage>
        <taxon>Bacteria</taxon>
        <taxon>Pseudomonadati</taxon>
        <taxon>Pseudomonadota</taxon>
        <taxon>Gammaproteobacteria</taxon>
        <taxon>Pseudomonadales</taxon>
        <taxon>Pseudomonadaceae</taxon>
        <taxon>Pseudomonas</taxon>
    </lineage>
</organism>
<keyword evidence="3 5" id="KW-0732">Signal</keyword>
<evidence type="ECO:0000313" key="8">
    <source>
        <dbReference type="Proteomes" id="UP000030980"/>
    </source>
</evidence>
<dbReference type="Pfam" id="PF00497">
    <property type="entry name" value="SBP_bac_3"/>
    <property type="match status" value="1"/>
</dbReference>
<dbReference type="SMART" id="SM00062">
    <property type="entry name" value="PBPb"/>
    <property type="match status" value="1"/>
</dbReference>
<sequence length="342" mass="37121">MKRLKSMMAVLSAVSLLGAAGAAQAGATLDAVKKKGFVQCGVSDGLPGFSYVDAQGKYLGIDVDVCRAVAAAVFGDADKVKYSPLTAKERFTALQSGEVDVLSRNTTWTSSRDSAMGLNFTGVTYYDGQGFLVNKSLGVSSAKELDGATVCIQAGTTTELNLSDYFRANNHTYTPITYDTSDESAKSLESGRCDVLTSDQSQLYAQRIKLAKPDDYVVLPEVISKEPLGPLVRQGDEEWFDIVRWTLFAMLNAEELGVDSKNVEQMVKAAKNPDVARLLGAEGEYGKDLKLPRDWVVQIVKQVGNYGEVFERNIGSRSELKIERGLNALWNQGGVQYAPPVR</sequence>
<feature type="chain" id="PRO_5002098614" evidence="5">
    <location>
        <begin position="26"/>
        <end position="342"/>
    </location>
</feature>
<keyword evidence="2" id="KW-0813">Transport</keyword>
<dbReference type="PROSITE" id="PS01039">
    <property type="entry name" value="SBP_BACTERIAL_3"/>
    <property type="match status" value="1"/>
</dbReference>
<dbReference type="STRING" id="706570.PT85_03790"/>
<accession>A0A0B3C0Z6</accession>
<protein>
    <submittedName>
        <fullName evidence="7">Amino acid ABC transporter substrate-binding protein</fullName>
    </submittedName>
</protein>
<dbReference type="SUPFAM" id="SSF53850">
    <property type="entry name" value="Periplasmic binding protein-like II"/>
    <property type="match status" value="1"/>
</dbReference>
<proteinExistence type="inferred from homology"/>
<dbReference type="Proteomes" id="UP000030980">
    <property type="component" value="Unassembled WGS sequence"/>
</dbReference>
<evidence type="ECO:0000259" key="6">
    <source>
        <dbReference type="SMART" id="SM00062"/>
    </source>
</evidence>
<dbReference type="Gene3D" id="3.40.190.10">
    <property type="entry name" value="Periplasmic binding protein-like II"/>
    <property type="match status" value="2"/>
</dbReference>
<evidence type="ECO:0000256" key="3">
    <source>
        <dbReference type="ARBA" id="ARBA00022729"/>
    </source>
</evidence>
<gene>
    <name evidence="7" type="ORF">PT85_03790</name>
</gene>
<dbReference type="OrthoDB" id="9777941at2"/>
<reference evidence="7 8" key="1">
    <citation type="submission" date="2014-11" db="EMBL/GenBank/DDBJ databases">
        <title>Genome sequence of Pseudomonas tuomuerensis JCM 14085.</title>
        <authorList>
            <person name="Shin S.-K."/>
            <person name="Yi H."/>
        </authorList>
    </citation>
    <scope>NUCLEOTIDE SEQUENCE [LARGE SCALE GENOMIC DNA]</scope>
    <source>
        <strain evidence="7 8">JCM 14085</strain>
    </source>
</reference>
<feature type="signal peptide" evidence="5">
    <location>
        <begin position="1"/>
        <end position="25"/>
    </location>
</feature>
<feature type="domain" description="Solute-binding protein family 3/N-terminal" evidence="6">
    <location>
        <begin position="37"/>
        <end position="259"/>
    </location>
</feature>
<evidence type="ECO:0000256" key="2">
    <source>
        <dbReference type="ARBA" id="ARBA00022448"/>
    </source>
</evidence>
<evidence type="ECO:0000256" key="4">
    <source>
        <dbReference type="RuleBase" id="RU003744"/>
    </source>
</evidence>
<dbReference type="PANTHER" id="PTHR30085">
    <property type="entry name" value="AMINO ACID ABC TRANSPORTER PERMEASE"/>
    <property type="match status" value="1"/>
</dbReference>
<dbReference type="CDD" id="cd13692">
    <property type="entry name" value="PBP2_BztA"/>
    <property type="match status" value="1"/>
</dbReference>
<dbReference type="GO" id="GO:0006865">
    <property type="term" value="P:amino acid transport"/>
    <property type="evidence" value="ECO:0007669"/>
    <property type="project" value="TreeGrafter"/>
</dbReference>
<evidence type="ECO:0000256" key="5">
    <source>
        <dbReference type="SAM" id="SignalP"/>
    </source>
</evidence>
<name>A0A0B3C0Z6_9PSED</name>
<keyword evidence="8" id="KW-1185">Reference proteome</keyword>
<dbReference type="InterPro" id="IPR051455">
    <property type="entry name" value="Bact_solute-bind_prot3"/>
</dbReference>
<dbReference type="InterPro" id="IPR001638">
    <property type="entry name" value="Solute-binding_3/MltF_N"/>
</dbReference>
<evidence type="ECO:0000313" key="7">
    <source>
        <dbReference type="EMBL" id="KHO65227.1"/>
    </source>
</evidence>
<dbReference type="EMBL" id="JTAK01000002">
    <property type="protein sequence ID" value="KHO65227.1"/>
    <property type="molecule type" value="Genomic_DNA"/>
</dbReference>
<dbReference type="AlphaFoldDB" id="A0A0B3C0Z6"/>
<comment type="caution">
    <text evidence="7">The sequence shown here is derived from an EMBL/GenBank/DDBJ whole genome shotgun (WGS) entry which is preliminary data.</text>
</comment>